<feature type="transmembrane region" description="Helical" evidence="2">
    <location>
        <begin position="361"/>
        <end position="379"/>
    </location>
</feature>
<dbReference type="Pfam" id="PF04578">
    <property type="entry name" value="DUF594"/>
    <property type="match status" value="1"/>
</dbReference>
<dbReference type="InterPro" id="IPR025315">
    <property type="entry name" value="DUF4220"/>
</dbReference>
<protein>
    <recommendedName>
        <fullName evidence="3">DUF4220 domain-containing protein</fullName>
    </recommendedName>
</protein>
<evidence type="ECO:0000256" key="1">
    <source>
        <dbReference type="SAM" id="MobiDB-lite"/>
    </source>
</evidence>
<dbReference type="Proteomes" id="UP001497457">
    <property type="component" value="Chromosome 10rd"/>
</dbReference>
<keyword evidence="2" id="KW-0812">Transmembrane</keyword>
<gene>
    <name evidence="4" type="ORF">URODEC1_LOCUS5548</name>
</gene>
<dbReference type="Pfam" id="PF13968">
    <property type="entry name" value="DUF4220"/>
    <property type="match status" value="1"/>
</dbReference>
<evidence type="ECO:0000259" key="3">
    <source>
        <dbReference type="Pfam" id="PF13968"/>
    </source>
</evidence>
<proteinExistence type="predicted"/>
<evidence type="ECO:0000313" key="4">
    <source>
        <dbReference type="EMBL" id="CAL4894643.1"/>
    </source>
</evidence>
<organism evidence="4 5">
    <name type="scientific">Urochloa decumbens</name>
    <dbReference type="NCBI Taxonomy" id="240449"/>
    <lineage>
        <taxon>Eukaryota</taxon>
        <taxon>Viridiplantae</taxon>
        <taxon>Streptophyta</taxon>
        <taxon>Embryophyta</taxon>
        <taxon>Tracheophyta</taxon>
        <taxon>Spermatophyta</taxon>
        <taxon>Magnoliopsida</taxon>
        <taxon>Liliopsida</taxon>
        <taxon>Poales</taxon>
        <taxon>Poaceae</taxon>
        <taxon>PACMAD clade</taxon>
        <taxon>Panicoideae</taxon>
        <taxon>Panicodae</taxon>
        <taxon>Paniceae</taxon>
        <taxon>Melinidinae</taxon>
        <taxon>Urochloa</taxon>
    </lineage>
</organism>
<feature type="domain" description="DUF4220" evidence="3">
    <location>
        <begin position="41"/>
        <end position="390"/>
    </location>
</feature>
<feature type="region of interest" description="Disordered" evidence="1">
    <location>
        <begin position="735"/>
        <end position="760"/>
    </location>
</feature>
<reference evidence="5" key="1">
    <citation type="submission" date="2024-06" db="EMBL/GenBank/DDBJ databases">
        <authorList>
            <person name="Ryan C."/>
        </authorList>
    </citation>
    <scope>NUCLEOTIDE SEQUENCE [LARGE SCALE GENOMIC DNA]</scope>
</reference>
<feature type="transmembrane region" description="Helical" evidence="2">
    <location>
        <begin position="39"/>
        <end position="58"/>
    </location>
</feature>
<keyword evidence="2" id="KW-0472">Membrane</keyword>
<sequence length="760" mass="84318">MGRVSEVQLLVLLSFILQLFLFFTGGLRRRARNWLLRGTIWLAYMGADVVAIYALGFLSRHADAMRTNLHDDESLRLAHPLAFLWAPFLLIHLGGQDTITAFAIEDNNLWLRHLLNLLLQVTLALYVFWKSSGWHSTQVLVPGVLVFVAGIIKYAERTAAMWHGNLKNISTSKSTTNNNNDNSNNTSSSSWDHNGRDQQNPVTVTSIVCCALRSAPGIRMLFARRKTPKMASDLLKITPSYLLPSNSHKDLFRLMDAELGMMYSDVYTKAAVLRTGSGIAFRCISLACTVAALVLLFFFGSRADHDTTNTYTGSRVDTIITCTLFIGGLVVDVCSLLTMVMASPWTWAWLRAQAHRRIAAMCLRLVTVSGWLGTTRPLWSNTMGQYRFVCYENDSRPWPSSPPPPPPTRSERVMGVIRKLVSSEEMKNQFCLSKLLETKHVEVDDNVTECLVEAIDDIVHSNAEQWGCLGQMLLAVTTRTELTCDFVRLVSWLHACTEVLLCEAQAEAEAAEEEAVRARAQPDAAAAAAAAASADVCRKLSRYMVYLVAVHPAGADLVQVVCGHPDKEYESWERYSTISLGGKQHQVRMGLLRLELEAARRDCGCASSCAPTSPRSRRILASSLPPPEKWKETLEKLKRMWARLLVYAAAKSRPEAHAAELARGGELLTFVWLLLSHNGLGATFWVDLVPQRSKHQASSEPESGGAGSSKTHYVFKNLPPFQVVVDNCCPQLLLPPQQPNTNTDSSRIPPVMLAPSRVNP</sequence>
<feature type="region of interest" description="Disordered" evidence="1">
    <location>
        <begin position="171"/>
        <end position="196"/>
    </location>
</feature>
<reference evidence="4 5" key="2">
    <citation type="submission" date="2024-10" db="EMBL/GenBank/DDBJ databases">
        <authorList>
            <person name="Ryan C."/>
        </authorList>
    </citation>
    <scope>NUCLEOTIDE SEQUENCE [LARGE SCALE GENOMIC DNA]</scope>
</reference>
<evidence type="ECO:0000313" key="5">
    <source>
        <dbReference type="Proteomes" id="UP001497457"/>
    </source>
</evidence>
<feature type="compositionally biased region" description="Low complexity" evidence="1">
    <location>
        <begin position="171"/>
        <end position="190"/>
    </location>
</feature>
<feature type="transmembrane region" description="Helical" evidence="2">
    <location>
        <begin position="78"/>
        <end position="97"/>
    </location>
</feature>
<evidence type="ECO:0000256" key="2">
    <source>
        <dbReference type="SAM" id="Phobius"/>
    </source>
</evidence>
<dbReference type="InterPro" id="IPR007658">
    <property type="entry name" value="DUF594"/>
</dbReference>
<feature type="transmembrane region" description="Helical" evidence="2">
    <location>
        <begin position="6"/>
        <end position="27"/>
    </location>
</feature>
<accession>A0ABC8VPJ6</accession>
<feature type="transmembrane region" description="Helical" evidence="2">
    <location>
        <begin position="318"/>
        <end position="340"/>
    </location>
</feature>
<keyword evidence="5" id="KW-1185">Reference proteome</keyword>
<feature type="transmembrane region" description="Helical" evidence="2">
    <location>
        <begin position="279"/>
        <end position="298"/>
    </location>
</feature>
<dbReference type="AlphaFoldDB" id="A0ABC8VPJ6"/>
<keyword evidence="2" id="KW-1133">Transmembrane helix</keyword>
<dbReference type="PANTHER" id="PTHR31325">
    <property type="entry name" value="OS01G0798800 PROTEIN-RELATED"/>
    <property type="match status" value="1"/>
</dbReference>
<dbReference type="EMBL" id="OZ075120">
    <property type="protein sequence ID" value="CAL4894643.1"/>
    <property type="molecule type" value="Genomic_DNA"/>
</dbReference>
<feature type="transmembrane region" description="Helical" evidence="2">
    <location>
        <begin position="135"/>
        <end position="155"/>
    </location>
</feature>
<name>A0ABC8VPJ6_9POAL</name>
<feature type="transmembrane region" description="Helical" evidence="2">
    <location>
        <begin position="109"/>
        <end position="129"/>
    </location>
</feature>